<keyword evidence="3" id="KW-1185">Reference proteome</keyword>
<organism evidence="2 3">
    <name type="scientific">Petrolisthes manimaculis</name>
    <dbReference type="NCBI Taxonomy" id="1843537"/>
    <lineage>
        <taxon>Eukaryota</taxon>
        <taxon>Metazoa</taxon>
        <taxon>Ecdysozoa</taxon>
        <taxon>Arthropoda</taxon>
        <taxon>Crustacea</taxon>
        <taxon>Multicrustacea</taxon>
        <taxon>Malacostraca</taxon>
        <taxon>Eumalacostraca</taxon>
        <taxon>Eucarida</taxon>
        <taxon>Decapoda</taxon>
        <taxon>Pleocyemata</taxon>
        <taxon>Anomura</taxon>
        <taxon>Galatheoidea</taxon>
        <taxon>Porcellanidae</taxon>
        <taxon>Petrolisthes</taxon>
    </lineage>
</organism>
<accession>A0AAE1U1F1</accession>
<dbReference type="EMBL" id="JAWZYT010002355">
    <property type="protein sequence ID" value="KAK4304956.1"/>
    <property type="molecule type" value="Genomic_DNA"/>
</dbReference>
<proteinExistence type="predicted"/>
<reference evidence="2" key="1">
    <citation type="submission" date="2023-11" db="EMBL/GenBank/DDBJ databases">
        <title>Genome assemblies of two species of porcelain crab, Petrolisthes cinctipes and Petrolisthes manimaculis (Anomura: Porcellanidae).</title>
        <authorList>
            <person name="Angst P."/>
        </authorList>
    </citation>
    <scope>NUCLEOTIDE SEQUENCE</scope>
    <source>
        <strain evidence="2">PB745_02</strain>
        <tissue evidence="2">Gill</tissue>
    </source>
</reference>
<comment type="caution">
    <text evidence="2">The sequence shown here is derived from an EMBL/GenBank/DDBJ whole genome shotgun (WGS) entry which is preliminary data.</text>
</comment>
<evidence type="ECO:0000313" key="3">
    <source>
        <dbReference type="Proteomes" id="UP001292094"/>
    </source>
</evidence>
<feature type="compositionally biased region" description="Basic and acidic residues" evidence="1">
    <location>
        <begin position="66"/>
        <end position="84"/>
    </location>
</feature>
<protein>
    <submittedName>
        <fullName evidence="2">Uncharacterized protein</fullName>
    </submittedName>
</protein>
<feature type="region of interest" description="Disordered" evidence="1">
    <location>
        <begin position="55"/>
        <end position="84"/>
    </location>
</feature>
<gene>
    <name evidence="2" type="ORF">Pmani_023125</name>
</gene>
<name>A0AAE1U1F1_9EUCA</name>
<sequence>MRETRRPLLPFTAVEECVGRLERILSRVYEVVGRRVSGVPTVLLLLHRVDIREEEEEEEEAAGGVKQREGVDVSEDVAEHLARM</sequence>
<dbReference type="AlphaFoldDB" id="A0AAE1U1F1"/>
<dbReference type="Proteomes" id="UP001292094">
    <property type="component" value="Unassembled WGS sequence"/>
</dbReference>
<evidence type="ECO:0000313" key="2">
    <source>
        <dbReference type="EMBL" id="KAK4304956.1"/>
    </source>
</evidence>
<evidence type="ECO:0000256" key="1">
    <source>
        <dbReference type="SAM" id="MobiDB-lite"/>
    </source>
</evidence>